<dbReference type="PANTHER" id="PTHR42928">
    <property type="entry name" value="TRICARBOXYLATE-BINDING PROTEIN"/>
    <property type="match status" value="1"/>
</dbReference>
<dbReference type="PROSITE" id="PS51318">
    <property type="entry name" value="TAT"/>
    <property type="match status" value="1"/>
</dbReference>
<dbReference type="Gene3D" id="3.40.190.150">
    <property type="entry name" value="Bordetella uptake gene, domain 1"/>
    <property type="match status" value="1"/>
</dbReference>
<dbReference type="PIRSF" id="PIRSF017082">
    <property type="entry name" value="YflP"/>
    <property type="match status" value="1"/>
</dbReference>
<sequence length="344" mass="37421">MDAPAGTSHLSRRQALSLAVASATTLIANSAHAARDASALPSNSSRSRNELSLVVPYTAGGPLDRAARKLTQETTALGNINVLNVPGEGGATGAAMVARAGAREPMLLMGAVATHAILPWLNPQLPYDPLRDFQPLTLVARMPHVLVMRSELAMQWRIYTPEDLLRFMSKHRQALRYASAGNGSIGHIAGQWFQSLTQVPLQHLPFGGARPALSALLEGTADLMFDNIASALPHLRAGRLKAIGVTWRSPLPALPEVPSLDDSIKGMNLTTWFGLFATAGITDSQARRWSDAFAQTLQRTEVQQYFDAMGVVRDDLRRQDFARLVQAEHARYGQLVKRAQIQMH</sequence>
<protein>
    <submittedName>
        <fullName evidence="3">Twin-arginine translocation pathway signal</fullName>
    </submittedName>
</protein>
<evidence type="ECO:0000313" key="3">
    <source>
        <dbReference type="EMBL" id="AIJ49128.1"/>
    </source>
</evidence>
<dbReference type="InterPro" id="IPR006311">
    <property type="entry name" value="TAT_signal"/>
</dbReference>
<dbReference type="Proteomes" id="UP000028782">
    <property type="component" value="Chromosome"/>
</dbReference>
<reference evidence="3 4" key="1">
    <citation type="journal article" date="2014" name="Genome Announc.">
        <title>Complete Genome Sequence of Polychlorinated Biphenyl Degrader Comamonas testosteroni TK102 (NBRC 109938).</title>
        <authorList>
            <person name="Fukuda K."/>
            <person name="Hosoyama A."/>
            <person name="Tsuchikane K."/>
            <person name="Ohji S."/>
            <person name="Yamazoe A."/>
            <person name="Fujita N."/>
            <person name="Shintani M."/>
            <person name="Kimbara K."/>
        </authorList>
    </citation>
    <scope>NUCLEOTIDE SEQUENCE [LARGE SCALE GENOMIC DNA]</scope>
    <source>
        <strain evidence="3">TK102</strain>
    </source>
</reference>
<evidence type="ECO:0000313" key="4">
    <source>
        <dbReference type="Proteomes" id="UP000028782"/>
    </source>
</evidence>
<dbReference type="Pfam" id="PF03401">
    <property type="entry name" value="TctC"/>
    <property type="match status" value="1"/>
</dbReference>
<proteinExistence type="inferred from homology"/>
<accession>A0A076PTR1</accession>
<dbReference type="HOGENOM" id="CLU_045683_0_0_4"/>
<dbReference type="SUPFAM" id="SSF53850">
    <property type="entry name" value="Periplasmic binding protein-like II"/>
    <property type="match status" value="1"/>
</dbReference>
<name>A0A076PTR1_COMTE</name>
<dbReference type="PANTHER" id="PTHR42928:SF5">
    <property type="entry name" value="BLR1237 PROTEIN"/>
    <property type="match status" value="1"/>
</dbReference>
<dbReference type="Gene3D" id="3.40.190.10">
    <property type="entry name" value="Periplasmic binding protein-like II"/>
    <property type="match status" value="1"/>
</dbReference>
<dbReference type="InterPro" id="IPR005064">
    <property type="entry name" value="BUG"/>
</dbReference>
<comment type="similarity">
    <text evidence="1">Belongs to the UPF0065 (bug) family.</text>
</comment>
<dbReference type="InterPro" id="IPR042100">
    <property type="entry name" value="Bug_dom1"/>
</dbReference>
<feature type="signal peptide" evidence="2">
    <location>
        <begin position="1"/>
        <end position="33"/>
    </location>
</feature>
<keyword evidence="2" id="KW-0732">Signal</keyword>
<dbReference type="KEGG" id="ctes:O987_25285"/>
<feature type="chain" id="PRO_5001716624" evidence="2">
    <location>
        <begin position="34"/>
        <end position="344"/>
    </location>
</feature>
<organism evidence="3 4">
    <name type="scientific">Comamonas testosteroni TK102</name>
    <dbReference type="NCBI Taxonomy" id="1392005"/>
    <lineage>
        <taxon>Bacteria</taxon>
        <taxon>Pseudomonadati</taxon>
        <taxon>Pseudomonadota</taxon>
        <taxon>Betaproteobacteria</taxon>
        <taxon>Burkholderiales</taxon>
        <taxon>Comamonadaceae</taxon>
        <taxon>Comamonas</taxon>
    </lineage>
</organism>
<gene>
    <name evidence="3" type="ORF">O987_25285</name>
</gene>
<dbReference type="CDD" id="cd07012">
    <property type="entry name" value="PBP2_Bug_TTT"/>
    <property type="match status" value="1"/>
</dbReference>
<dbReference type="EMBL" id="CP006704">
    <property type="protein sequence ID" value="AIJ49128.1"/>
    <property type="molecule type" value="Genomic_DNA"/>
</dbReference>
<evidence type="ECO:0000256" key="2">
    <source>
        <dbReference type="SAM" id="SignalP"/>
    </source>
</evidence>
<dbReference type="RefSeq" id="WP_043375307.1">
    <property type="nucleotide sequence ID" value="NZ_CP006704.1"/>
</dbReference>
<evidence type="ECO:0000256" key="1">
    <source>
        <dbReference type="ARBA" id="ARBA00006987"/>
    </source>
</evidence>
<dbReference type="AlphaFoldDB" id="A0A076PTR1"/>